<dbReference type="EMBL" id="WQLB01000031">
    <property type="protein sequence ID" value="MVN88632.1"/>
    <property type="molecule type" value="Genomic_DNA"/>
</dbReference>
<protein>
    <submittedName>
        <fullName evidence="2">Uncharacterized protein</fullName>
    </submittedName>
</protein>
<dbReference type="Proteomes" id="UP000483286">
    <property type="component" value="Unassembled WGS sequence"/>
</dbReference>
<accession>A0A7C9HTL5</accession>
<evidence type="ECO:0000313" key="2">
    <source>
        <dbReference type="EMBL" id="MVN88632.1"/>
    </source>
</evidence>
<evidence type="ECO:0000313" key="3">
    <source>
        <dbReference type="Proteomes" id="UP000483286"/>
    </source>
</evidence>
<dbReference type="AlphaFoldDB" id="A0A7C9HTL5"/>
<sequence>MSDRVKVTALGQTYRHRGEAFGPFVATPEQPFTEVPAAIQLVSGAPVYDEAQAPAEPGVDIQELLDANAGLKADLDTAQREGSEAQRRFEHEQAQHEKTREGYAEFSNQYETKKAAWETDRAALVEQIDQGAEQLRALEVQLAEAQNTAQVAPAPLTLPEGLRDQIAGLKGVSVRQADEIMDLFRAALGIVPTGDASA</sequence>
<keyword evidence="1" id="KW-0175">Coiled coil</keyword>
<feature type="coiled-coil region" evidence="1">
    <location>
        <begin position="61"/>
        <end position="95"/>
    </location>
</feature>
<keyword evidence="3" id="KW-1185">Reference proteome</keyword>
<feature type="coiled-coil region" evidence="1">
    <location>
        <begin position="121"/>
        <end position="148"/>
    </location>
</feature>
<proteinExistence type="predicted"/>
<gene>
    <name evidence="2" type="ORF">GO986_18000</name>
</gene>
<name>A0A7C9HTL5_9DEIO</name>
<comment type="caution">
    <text evidence="2">The sequence shown here is derived from an EMBL/GenBank/DDBJ whole genome shotgun (WGS) entry which is preliminary data.</text>
</comment>
<reference evidence="2 3" key="1">
    <citation type="submission" date="2019-12" db="EMBL/GenBank/DDBJ databases">
        <title>Deinococcus sp. HMF7620 Genome sequencing and assembly.</title>
        <authorList>
            <person name="Kang H."/>
            <person name="Kim H."/>
            <person name="Joh K."/>
        </authorList>
    </citation>
    <scope>NUCLEOTIDE SEQUENCE [LARGE SCALE GENOMIC DNA]</scope>
    <source>
        <strain evidence="2 3">HMF7620</strain>
    </source>
</reference>
<dbReference type="RefSeq" id="WP_157460692.1">
    <property type="nucleotide sequence ID" value="NZ_WQLB01000031.1"/>
</dbReference>
<evidence type="ECO:0000256" key="1">
    <source>
        <dbReference type="SAM" id="Coils"/>
    </source>
</evidence>
<organism evidence="2 3">
    <name type="scientific">Deinococcus arboris</name>
    <dbReference type="NCBI Taxonomy" id="2682977"/>
    <lineage>
        <taxon>Bacteria</taxon>
        <taxon>Thermotogati</taxon>
        <taxon>Deinococcota</taxon>
        <taxon>Deinococci</taxon>
        <taxon>Deinococcales</taxon>
        <taxon>Deinococcaceae</taxon>
        <taxon>Deinococcus</taxon>
    </lineage>
</organism>